<gene>
    <name evidence="2" type="ORF">LMG21510_04989</name>
</gene>
<organism evidence="2 3">
    <name type="scientific">Cupriavidus respiraculi</name>
    <dbReference type="NCBI Taxonomy" id="195930"/>
    <lineage>
        <taxon>Bacteria</taxon>
        <taxon>Pseudomonadati</taxon>
        <taxon>Pseudomonadota</taxon>
        <taxon>Betaproteobacteria</taxon>
        <taxon>Burkholderiales</taxon>
        <taxon>Burkholderiaceae</taxon>
        <taxon>Cupriavidus</taxon>
    </lineage>
</organism>
<dbReference type="RefSeq" id="WP_222208806.1">
    <property type="nucleotide sequence ID" value="NZ_CAJZAH010000010.1"/>
</dbReference>
<feature type="region of interest" description="Disordered" evidence="1">
    <location>
        <begin position="1"/>
        <end position="57"/>
    </location>
</feature>
<accession>A0ABN7ZF22</accession>
<sequence length="164" mass="17406">MSHSAKRRRARLSATRGNPARRSATPFPTSSRAPSVPAERSLRQTPRSPHRDSASTISPAIFHPYRSAISEAAEAALVDAAQLLTLMDTLVGALAEAEAECAIPADSLAAITRTLRLLAKRACDGIEAMQPAVQAAWQAELDAWQDMDRGTAAEGGADPAQRHA</sequence>
<comment type="caution">
    <text evidence="2">The sequence shown here is derived from an EMBL/GenBank/DDBJ whole genome shotgun (WGS) entry which is preliminary data.</text>
</comment>
<feature type="compositionally biased region" description="Basic residues" evidence="1">
    <location>
        <begin position="1"/>
        <end position="11"/>
    </location>
</feature>
<dbReference type="EMBL" id="CAJZAH010000010">
    <property type="protein sequence ID" value="CAG9183963.1"/>
    <property type="molecule type" value="Genomic_DNA"/>
</dbReference>
<evidence type="ECO:0000313" key="2">
    <source>
        <dbReference type="EMBL" id="CAG9183963.1"/>
    </source>
</evidence>
<dbReference type="Proteomes" id="UP000721236">
    <property type="component" value="Unassembled WGS sequence"/>
</dbReference>
<keyword evidence="3" id="KW-1185">Reference proteome</keyword>
<evidence type="ECO:0000256" key="1">
    <source>
        <dbReference type="SAM" id="MobiDB-lite"/>
    </source>
</evidence>
<name>A0ABN7ZF22_9BURK</name>
<reference evidence="2 3" key="1">
    <citation type="submission" date="2021-08" db="EMBL/GenBank/DDBJ databases">
        <authorList>
            <person name="Peeters C."/>
        </authorList>
    </citation>
    <scope>NUCLEOTIDE SEQUENCE [LARGE SCALE GENOMIC DNA]</scope>
    <source>
        <strain evidence="2 3">LMG 21510</strain>
    </source>
</reference>
<protein>
    <submittedName>
        <fullName evidence="2">Uncharacterized protein</fullName>
    </submittedName>
</protein>
<proteinExistence type="predicted"/>
<evidence type="ECO:0000313" key="3">
    <source>
        <dbReference type="Proteomes" id="UP000721236"/>
    </source>
</evidence>